<dbReference type="InterPro" id="IPR014017">
    <property type="entry name" value="DNA_helicase_UvrD-like_C"/>
</dbReference>
<dbReference type="InterPro" id="IPR027417">
    <property type="entry name" value="P-loop_NTPase"/>
</dbReference>
<dbReference type="AlphaFoldDB" id="A0A0W8FNG1"/>
<reference evidence="11" key="1">
    <citation type="journal article" date="2015" name="Proc. Natl. Acad. Sci. U.S.A.">
        <title>Networks of energetic and metabolic interactions define dynamics in microbial communities.</title>
        <authorList>
            <person name="Embree M."/>
            <person name="Liu J.K."/>
            <person name="Al-Bassam M.M."/>
            <person name="Zengler K."/>
        </authorList>
    </citation>
    <scope>NUCLEOTIDE SEQUENCE</scope>
</reference>
<protein>
    <recommendedName>
        <fullName evidence="10">UvrD-like helicase C-terminal domain-containing protein</fullName>
    </recommendedName>
</protein>
<evidence type="ECO:0000256" key="5">
    <source>
        <dbReference type="ARBA" id="ARBA00022806"/>
    </source>
</evidence>
<evidence type="ECO:0000256" key="8">
    <source>
        <dbReference type="ARBA" id="ARBA00023125"/>
    </source>
</evidence>
<keyword evidence="2" id="KW-0547">Nucleotide-binding</keyword>
<dbReference type="SUPFAM" id="SSF52540">
    <property type="entry name" value="P-loop containing nucleoside triphosphate hydrolases"/>
    <property type="match status" value="1"/>
</dbReference>
<organism evidence="11">
    <name type="scientific">hydrocarbon metagenome</name>
    <dbReference type="NCBI Taxonomy" id="938273"/>
    <lineage>
        <taxon>unclassified sequences</taxon>
        <taxon>metagenomes</taxon>
        <taxon>ecological metagenomes</taxon>
    </lineage>
</organism>
<dbReference type="GO" id="GO:0004527">
    <property type="term" value="F:exonuclease activity"/>
    <property type="evidence" value="ECO:0007669"/>
    <property type="project" value="UniProtKB-KW"/>
</dbReference>
<dbReference type="GO" id="GO:0005524">
    <property type="term" value="F:ATP binding"/>
    <property type="evidence" value="ECO:0007669"/>
    <property type="project" value="UniProtKB-KW"/>
</dbReference>
<comment type="caution">
    <text evidence="11">The sequence shown here is derived from an EMBL/GenBank/DDBJ whole genome shotgun (WGS) entry which is preliminary data.</text>
</comment>
<keyword evidence="1" id="KW-0540">Nuclease</keyword>
<keyword evidence="3" id="KW-0227">DNA damage</keyword>
<evidence type="ECO:0000259" key="10">
    <source>
        <dbReference type="Pfam" id="PF13361"/>
    </source>
</evidence>
<evidence type="ECO:0000256" key="6">
    <source>
        <dbReference type="ARBA" id="ARBA00022839"/>
    </source>
</evidence>
<dbReference type="GO" id="GO:0003677">
    <property type="term" value="F:DNA binding"/>
    <property type="evidence" value="ECO:0007669"/>
    <property type="project" value="UniProtKB-KW"/>
</dbReference>
<evidence type="ECO:0000256" key="1">
    <source>
        <dbReference type="ARBA" id="ARBA00022722"/>
    </source>
</evidence>
<keyword evidence="7" id="KW-0067">ATP-binding</keyword>
<feature type="domain" description="UvrD-like helicase C-terminal" evidence="10">
    <location>
        <begin position="125"/>
        <end position="221"/>
    </location>
</feature>
<accession>A0A0W8FNG1</accession>
<name>A0A0W8FNG1_9ZZZZ</name>
<keyword evidence="5" id="KW-0347">Helicase</keyword>
<dbReference type="GO" id="GO:0004386">
    <property type="term" value="F:helicase activity"/>
    <property type="evidence" value="ECO:0007669"/>
    <property type="project" value="UniProtKB-KW"/>
</dbReference>
<keyword evidence="9" id="KW-0234">DNA repair</keyword>
<evidence type="ECO:0000256" key="7">
    <source>
        <dbReference type="ARBA" id="ARBA00022840"/>
    </source>
</evidence>
<dbReference type="Pfam" id="PF13361">
    <property type="entry name" value="UvrD_C"/>
    <property type="match status" value="1"/>
</dbReference>
<evidence type="ECO:0000256" key="4">
    <source>
        <dbReference type="ARBA" id="ARBA00022801"/>
    </source>
</evidence>
<keyword evidence="8" id="KW-0238">DNA-binding</keyword>
<dbReference type="Gene3D" id="3.90.320.10">
    <property type="match status" value="1"/>
</dbReference>
<dbReference type="EMBL" id="LNQE01001014">
    <property type="protein sequence ID" value="KUG21875.1"/>
    <property type="molecule type" value="Genomic_DNA"/>
</dbReference>
<proteinExistence type="predicted"/>
<evidence type="ECO:0000256" key="9">
    <source>
        <dbReference type="ARBA" id="ARBA00023204"/>
    </source>
</evidence>
<dbReference type="InterPro" id="IPR011604">
    <property type="entry name" value="PDDEXK-like_dom_sf"/>
</dbReference>
<evidence type="ECO:0000256" key="3">
    <source>
        <dbReference type="ARBA" id="ARBA00022763"/>
    </source>
</evidence>
<evidence type="ECO:0000313" key="11">
    <source>
        <dbReference type="EMBL" id="KUG21875.1"/>
    </source>
</evidence>
<dbReference type="GO" id="GO:0006281">
    <property type="term" value="P:DNA repair"/>
    <property type="evidence" value="ECO:0007669"/>
    <property type="project" value="UniProtKB-KW"/>
</dbReference>
<sequence length="422" mass="48014">MAAVKGRQLLSTPEGVAVMFFIAAVLAKEDKKRFMAATAASPLWKDVFGNIEEIRAEFAQKFPRPFGLMAVSCAIELLRGKITATILDIWQEEAQTYFDEGGSDVDGFLLRMFSVRFNIKVPEAEDSENIKVDTIHGTKGLQFKNVFVFWNEEEKESPFYLESEKCHVQFSGKEIDFLSAGKSAITGEIIEKRKLNLRLLRREKANVFYVAATRAIRTLTVFLPKNKNDNYKPVHKAVLDTFMRFAPEGNKKEICSLSGKPEAPKPLTIYDVPARPNKEPEGYGEIDPALLSANIKTGIMRGDRLHRWLSKVVDRAALPPAGELNAEEYEAAVRFVQRKDVLPVMFRAGNLYIEQQISDKESFGIVDRMIVSDHLITIIDYKSGSMRGLRQKYEEQRKRYTKIMKTLYPLTKAEYYILSIDV</sequence>
<evidence type="ECO:0000256" key="2">
    <source>
        <dbReference type="ARBA" id="ARBA00022741"/>
    </source>
</evidence>
<keyword evidence="4" id="KW-0378">Hydrolase</keyword>
<keyword evidence="6" id="KW-0269">Exonuclease</keyword>
<dbReference type="Gene3D" id="3.40.50.300">
    <property type="entry name" value="P-loop containing nucleotide triphosphate hydrolases"/>
    <property type="match status" value="1"/>
</dbReference>
<gene>
    <name evidence="11" type="ORF">ASZ90_008381</name>
</gene>